<evidence type="ECO:0000256" key="1">
    <source>
        <dbReference type="ARBA" id="ARBA00022441"/>
    </source>
</evidence>
<evidence type="ECO:0000256" key="3">
    <source>
        <dbReference type="SAM" id="MobiDB-lite"/>
    </source>
</evidence>
<evidence type="ECO:0000256" key="2">
    <source>
        <dbReference type="ARBA" id="ARBA00022737"/>
    </source>
</evidence>
<evidence type="ECO:0000313" key="6">
    <source>
        <dbReference type="EMBL" id="KAG2218735.1"/>
    </source>
</evidence>
<protein>
    <recommendedName>
        <fullName evidence="5">Attractin/MKLN-like beta-propeller domain-containing protein</fullName>
    </recommendedName>
</protein>
<organism evidence="6 7">
    <name type="scientific">Circinella minor</name>
    <dbReference type="NCBI Taxonomy" id="1195481"/>
    <lineage>
        <taxon>Eukaryota</taxon>
        <taxon>Fungi</taxon>
        <taxon>Fungi incertae sedis</taxon>
        <taxon>Mucoromycota</taxon>
        <taxon>Mucoromycotina</taxon>
        <taxon>Mucoromycetes</taxon>
        <taxon>Mucorales</taxon>
        <taxon>Lichtheimiaceae</taxon>
        <taxon>Circinella</taxon>
    </lineage>
</organism>
<feature type="compositionally biased region" description="Acidic residues" evidence="3">
    <location>
        <begin position="718"/>
        <end position="727"/>
    </location>
</feature>
<dbReference type="Gene3D" id="2.120.10.80">
    <property type="entry name" value="Kelch-type beta propeller"/>
    <property type="match status" value="1"/>
</dbReference>
<name>A0A8H7VFM4_9FUNG</name>
<feature type="compositionally biased region" description="Low complexity" evidence="3">
    <location>
        <begin position="866"/>
        <end position="885"/>
    </location>
</feature>
<keyword evidence="1" id="KW-0880">Kelch repeat</keyword>
<feature type="domain" description="Attractin/MKLN-like beta-propeller" evidence="5">
    <location>
        <begin position="35"/>
        <end position="272"/>
    </location>
</feature>
<proteinExistence type="predicted"/>
<gene>
    <name evidence="6" type="ORF">INT45_006887</name>
</gene>
<dbReference type="SUPFAM" id="SSF50965">
    <property type="entry name" value="Galactose oxidase, central domain"/>
    <property type="match status" value="1"/>
</dbReference>
<keyword evidence="4" id="KW-0732">Signal</keyword>
<reference evidence="6 7" key="1">
    <citation type="submission" date="2020-12" db="EMBL/GenBank/DDBJ databases">
        <title>Metabolic potential, ecology and presence of endohyphal bacteria is reflected in genomic diversity of Mucoromycotina.</title>
        <authorList>
            <person name="Muszewska A."/>
            <person name="Okrasinska A."/>
            <person name="Steczkiewicz K."/>
            <person name="Drgas O."/>
            <person name="Orlowska M."/>
            <person name="Perlinska-Lenart U."/>
            <person name="Aleksandrzak-Piekarczyk T."/>
            <person name="Szatraj K."/>
            <person name="Zielenkiewicz U."/>
            <person name="Pilsyk S."/>
            <person name="Malc E."/>
            <person name="Mieczkowski P."/>
            <person name="Kruszewska J.S."/>
            <person name="Biernat P."/>
            <person name="Pawlowska J."/>
        </authorList>
    </citation>
    <scope>NUCLEOTIDE SEQUENCE [LARGE SCALE GENOMIC DNA]</scope>
    <source>
        <strain evidence="6 7">CBS 142.35</strain>
    </source>
</reference>
<dbReference type="EMBL" id="JAEPRB010000213">
    <property type="protein sequence ID" value="KAG2218735.1"/>
    <property type="molecule type" value="Genomic_DNA"/>
</dbReference>
<dbReference type="InterPro" id="IPR056737">
    <property type="entry name" value="Beta-prop_ATRN-MKLN-like"/>
</dbReference>
<keyword evidence="7" id="KW-1185">Reference proteome</keyword>
<dbReference type="AlphaFoldDB" id="A0A8H7VFM4"/>
<feature type="region of interest" description="Disordered" evidence="3">
    <location>
        <begin position="707"/>
        <end position="752"/>
    </location>
</feature>
<keyword evidence="2" id="KW-0677">Repeat</keyword>
<sequence length="894" mass="100450">MNIVILLSSLYTTHCEYPITPSTTSKLPTPAFSTGFVINETLYVYGGQIGNILFSNQFTRLSFDSYGVVHYEDVNSNGPEVLYPTSVVFPNNDSVAIIGGRYDGYYPNVTDSIRAQVYSFSQNTWTTLSGLDGIDSVPPHRKQHTSVRAANGLIYIHGGISSMNNFTLLRDHWSYDTIAQTFINLTTPPIGLYGGTATALPDSRIVYVGGWYSSDEMDPEFSDYFIFNQSAVYNPDDDSWELQALDASAINNPEVARVHSNAVLGDNLGIIGVDDEYYNVLWILDTHTWIWSAPSVDGLLPRARTGSSIGRINNEYAVLCFGGAGTRFFTDIDVLKLSDMTGDNGGSRTNEELQDQTLPKWVYNITTGATYDEINEEPTSSISKATISAIGAVCGGLACLILLESPETAYTFDEPIYNDIQLPDIRFCLEGYTIGTSPTDGSTYPRISCTKSDESSCTNYITLLDLSYHRPRPGGDLGSTQCYLFRGEPFHEDIVPLRFSSLSDPQTSNGASIDIIFRVLNRSETGKIYISFYHPERDPNRNVYFAQHMPLFSDKEIGEWMLEDAFRVTQDYLEPNEYANVDYQFERTETLILSGWNYFGFASQYKSIPHITTTFQKHDRPVFSETMIGSITLSPASFITVVHRGQKIYSLMNALGFVGGLYGIITAIQAAVFGYRPQSPFGIIHHWSFGRMKRSIDRGLKDRFGKYKSPVPLGTPEEQNENQEDDIPNLTYSRNCDSNSNNSNSTKIEPSNERKQFTVLNVEENLTQCNSNCQNCFGTIQEQARQIELIQERTQLLEHLFRSYYVDDEVFKKVDISIKQPEGSMNQQHHSISFPQVRTFQNLFRRTRVHTGYHNTTSSDSVALVSNSSATNSNNPENDMVENNNIESEHHRNK</sequence>
<feature type="signal peptide" evidence="4">
    <location>
        <begin position="1"/>
        <end position="15"/>
    </location>
</feature>
<evidence type="ECO:0000256" key="4">
    <source>
        <dbReference type="SAM" id="SignalP"/>
    </source>
</evidence>
<dbReference type="Proteomes" id="UP000646827">
    <property type="component" value="Unassembled WGS sequence"/>
</dbReference>
<dbReference type="Pfam" id="PF24981">
    <property type="entry name" value="Beta-prop_ATRN-LZTR1"/>
    <property type="match status" value="1"/>
</dbReference>
<accession>A0A8H7VFM4</accession>
<dbReference type="InterPro" id="IPR015915">
    <property type="entry name" value="Kelch-typ_b-propeller"/>
</dbReference>
<feature type="chain" id="PRO_5034868623" description="Attractin/MKLN-like beta-propeller domain-containing protein" evidence="4">
    <location>
        <begin position="16"/>
        <end position="894"/>
    </location>
</feature>
<evidence type="ECO:0000313" key="7">
    <source>
        <dbReference type="Proteomes" id="UP000646827"/>
    </source>
</evidence>
<dbReference type="OrthoDB" id="432528at2759"/>
<dbReference type="SUPFAM" id="SSF117281">
    <property type="entry name" value="Kelch motif"/>
    <property type="match status" value="1"/>
</dbReference>
<dbReference type="InterPro" id="IPR011043">
    <property type="entry name" value="Gal_Oxase/kelch_b-propeller"/>
</dbReference>
<dbReference type="PANTHER" id="PTHR46093:SF18">
    <property type="entry name" value="FIBRONECTIN TYPE-III DOMAIN-CONTAINING PROTEIN"/>
    <property type="match status" value="1"/>
</dbReference>
<feature type="region of interest" description="Disordered" evidence="3">
    <location>
        <begin position="866"/>
        <end position="894"/>
    </location>
</feature>
<evidence type="ECO:0000259" key="5">
    <source>
        <dbReference type="Pfam" id="PF24981"/>
    </source>
</evidence>
<dbReference type="PANTHER" id="PTHR46093">
    <property type="entry name" value="ACYL-COA-BINDING DOMAIN-CONTAINING PROTEIN 5"/>
    <property type="match status" value="1"/>
</dbReference>
<comment type="caution">
    <text evidence="6">The sequence shown here is derived from an EMBL/GenBank/DDBJ whole genome shotgun (WGS) entry which is preliminary data.</text>
</comment>